<dbReference type="RefSeq" id="WP_228395238.1">
    <property type="nucleotide sequence ID" value="NZ_JABGDC010000116.1"/>
</dbReference>
<reference evidence="2 3" key="1">
    <citation type="submission" date="2019-07" db="EMBL/GenBank/DDBJ databases">
        <title>R&amp;d 2014.</title>
        <authorList>
            <person name="Klenk H.-P."/>
        </authorList>
    </citation>
    <scope>NUCLEOTIDE SEQUENCE [LARGE SCALE GENOMIC DNA]</scope>
    <source>
        <strain evidence="2 3">DSM 45764</strain>
    </source>
</reference>
<protein>
    <submittedName>
        <fullName evidence="2">Uncharacterized protein DUF4333</fullName>
    </submittedName>
</protein>
<sequence length="90" mass="9465">MLLAVVLLALVVLLTPGFGPTRLDPDAVERDVAAQYQDLRGVPLELRCAEPMPVEAGGSYRCEGTTGDGGPVTVTIEVTSADGAYTWSDE</sequence>
<dbReference type="AlphaFoldDB" id="A0A562IPV1"/>
<comment type="caution">
    <text evidence="2">The sequence shown here is derived from an EMBL/GenBank/DDBJ whole genome shotgun (WGS) entry which is preliminary data.</text>
</comment>
<organism evidence="2 3">
    <name type="scientific">Modestobacter roseus</name>
    <dbReference type="NCBI Taxonomy" id="1181884"/>
    <lineage>
        <taxon>Bacteria</taxon>
        <taxon>Bacillati</taxon>
        <taxon>Actinomycetota</taxon>
        <taxon>Actinomycetes</taxon>
        <taxon>Geodermatophilales</taxon>
        <taxon>Geodermatophilaceae</taxon>
        <taxon>Modestobacter</taxon>
    </lineage>
</organism>
<feature type="domain" description="DUF4333" evidence="1">
    <location>
        <begin position="9"/>
        <end position="83"/>
    </location>
</feature>
<accession>A0A562IPV1</accession>
<evidence type="ECO:0000313" key="2">
    <source>
        <dbReference type="EMBL" id="TWH72836.1"/>
    </source>
</evidence>
<proteinExistence type="predicted"/>
<name>A0A562IPV1_9ACTN</name>
<keyword evidence="3" id="KW-1185">Reference proteome</keyword>
<dbReference type="Proteomes" id="UP000321490">
    <property type="component" value="Unassembled WGS sequence"/>
</dbReference>
<dbReference type="InterPro" id="IPR025637">
    <property type="entry name" value="DUF4333"/>
</dbReference>
<evidence type="ECO:0000259" key="1">
    <source>
        <dbReference type="Pfam" id="PF14230"/>
    </source>
</evidence>
<dbReference type="EMBL" id="VLKF01000001">
    <property type="protein sequence ID" value="TWH72836.1"/>
    <property type="molecule type" value="Genomic_DNA"/>
</dbReference>
<gene>
    <name evidence="2" type="ORF">JD78_01358</name>
</gene>
<evidence type="ECO:0000313" key="3">
    <source>
        <dbReference type="Proteomes" id="UP000321490"/>
    </source>
</evidence>
<dbReference type="Pfam" id="PF14230">
    <property type="entry name" value="DUF4333"/>
    <property type="match status" value="1"/>
</dbReference>